<evidence type="ECO:0000313" key="3">
    <source>
        <dbReference type="Proteomes" id="UP000663877"/>
    </source>
</evidence>
<reference evidence="2" key="1">
    <citation type="submission" date="2021-02" db="EMBL/GenBank/DDBJ databases">
        <authorList>
            <person name="Nowell W R."/>
        </authorList>
    </citation>
    <scope>NUCLEOTIDE SEQUENCE</scope>
</reference>
<accession>A0A814DSS4</accession>
<name>A0A814DSS4_9BILA</name>
<proteinExistence type="predicted"/>
<protein>
    <submittedName>
        <fullName evidence="2">Uncharacterized protein</fullName>
    </submittedName>
</protein>
<feature type="signal peptide" evidence="1">
    <location>
        <begin position="1"/>
        <end position="21"/>
    </location>
</feature>
<evidence type="ECO:0000313" key="2">
    <source>
        <dbReference type="EMBL" id="CAF0959145.1"/>
    </source>
</evidence>
<dbReference type="AlphaFoldDB" id="A0A814DSS4"/>
<dbReference type="Proteomes" id="UP000663877">
    <property type="component" value="Unassembled WGS sequence"/>
</dbReference>
<evidence type="ECO:0000256" key="1">
    <source>
        <dbReference type="SAM" id="SignalP"/>
    </source>
</evidence>
<organism evidence="2 3">
    <name type="scientific">Adineta steineri</name>
    <dbReference type="NCBI Taxonomy" id="433720"/>
    <lineage>
        <taxon>Eukaryota</taxon>
        <taxon>Metazoa</taxon>
        <taxon>Spiralia</taxon>
        <taxon>Gnathifera</taxon>
        <taxon>Rotifera</taxon>
        <taxon>Eurotatoria</taxon>
        <taxon>Bdelloidea</taxon>
        <taxon>Adinetida</taxon>
        <taxon>Adinetidae</taxon>
        <taxon>Adineta</taxon>
    </lineage>
</organism>
<keyword evidence="1" id="KW-0732">Signal</keyword>
<dbReference type="EMBL" id="CAJNOI010000055">
    <property type="protein sequence ID" value="CAF0959145.1"/>
    <property type="molecule type" value="Genomic_DNA"/>
</dbReference>
<feature type="chain" id="PRO_5032668370" evidence="1">
    <location>
        <begin position="22"/>
        <end position="146"/>
    </location>
</feature>
<sequence length="146" mass="16047">MYSTIIRLFIVLGIALAICEADDVMCLQRVPIYSCASMGCSVVGKVVTNDHYPCDCFKIENVLGIALAICEAGDVMCLQRVPIHTCASMSCSYVGYAVTSEHYPCDCFKIENVLGKKKTWYKIELANGHGYVTDDHCSNNGDVLRC</sequence>
<comment type="caution">
    <text evidence="2">The sequence shown here is derived from an EMBL/GenBank/DDBJ whole genome shotgun (WGS) entry which is preliminary data.</text>
</comment>
<gene>
    <name evidence="2" type="ORF">BJG266_LOCUS13649</name>
</gene>